<keyword evidence="1 3" id="KW-0489">Methyltransferase</keyword>
<dbReference type="PIRSF" id="PIRSF004553">
    <property type="entry name" value="CHP00095"/>
    <property type="match status" value="1"/>
</dbReference>
<dbReference type="Gene3D" id="3.40.50.150">
    <property type="entry name" value="Vaccinia Virus protein VP39"/>
    <property type="match status" value="1"/>
</dbReference>
<reference evidence="3" key="1">
    <citation type="journal article" date="2020" name="mSystems">
        <title>Genome- and Community-Level Interaction Insights into Carbon Utilization and Element Cycling Functions of Hydrothermarchaeota in Hydrothermal Sediment.</title>
        <authorList>
            <person name="Zhou Z."/>
            <person name="Liu Y."/>
            <person name="Xu W."/>
            <person name="Pan J."/>
            <person name="Luo Z.H."/>
            <person name="Li M."/>
        </authorList>
    </citation>
    <scope>NUCLEOTIDE SEQUENCE [LARGE SCALE GENOMIC DNA]</scope>
    <source>
        <strain evidence="3">SpSt-697</strain>
    </source>
</reference>
<dbReference type="SUPFAM" id="SSF53335">
    <property type="entry name" value="S-adenosyl-L-methionine-dependent methyltransferases"/>
    <property type="match status" value="1"/>
</dbReference>
<organism evidence="3">
    <name type="scientific">candidate division WOR-3 bacterium</name>
    <dbReference type="NCBI Taxonomy" id="2052148"/>
    <lineage>
        <taxon>Bacteria</taxon>
        <taxon>Bacteria division WOR-3</taxon>
    </lineage>
</organism>
<accession>A0A7V4E2W7</accession>
<dbReference type="CDD" id="cd02440">
    <property type="entry name" value="AdoMet_MTases"/>
    <property type="match status" value="1"/>
</dbReference>
<keyword evidence="2 3" id="KW-0808">Transferase</keyword>
<dbReference type="AlphaFoldDB" id="A0A7V4E2W7"/>
<evidence type="ECO:0000256" key="2">
    <source>
        <dbReference type="ARBA" id="ARBA00022679"/>
    </source>
</evidence>
<dbReference type="InterPro" id="IPR004398">
    <property type="entry name" value="RNA_MeTrfase_RsmD"/>
</dbReference>
<dbReference type="EMBL" id="DTDR01000059">
    <property type="protein sequence ID" value="HGK63404.1"/>
    <property type="molecule type" value="Genomic_DNA"/>
</dbReference>
<dbReference type="InterPro" id="IPR002052">
    <property type="entry name" value="DNA_methylase_N6_adenine_CS"/>
</dbReference>
<proteinExistence type="predicted"/>
<comment type="caution">
    <text evidence="3">The sequence shown here is derived from an EMBL/GenBank/DDBJ whole genome shotgun (WGS) entry which is preliminary data.</text>
</comment>
<dbReference type="Pfam" id="PF03602">
    <property type="entry name" value="Cons_hypoth95"/>
    <property type="match status" value="1"/>
</dbReference>
<dbReference type="PROSITE" id="PS00092">
    <property type="entry name" value="N6_MTASE"/>
    <property type="match status" value="1"/>
</dbReference>
<dbReference type="PANTHER" id="PTHR43542:SF1">
    <property type="entry name" value="METHYLTRANSFERASE"/>
    <property type="match status" value="1"/>
</dbReference>
<name>A0A7V4E2W7_UNCW3</name>
<dbReference type="PANTHER" id="PTHR43542">
    <property type="entry name" value="METHYLTRANSFERASE"/>
    <property type="match status" value="1"/>
</dbReference>
<dbReference type="GO" id="GO:0003676">
    <property type="term" value="F:nucleic acid binding"/>
    <property type="evidence" value="ECO:0007669"/>
    <property type="project" value="InterPro"/>
</dbReference>
<dbReference type="NCBIfam" id="TIGR00095">
    <property type="entry name" value="16S rRNA (guanine(966)-N(2))-methyltransferase RsmD"/>
    <property type="match status" value="1"/>
</dbReference>
<dbReference type="GO" id="GO:0052913">
    <property type="term" value="F:16S rRNA (guanine(966)-N(2))-methyltransferase activity"/>
    <property type="evidence" value="ECO:0007669"/>
    <property type="project" value="UniProtKB-EC"/>
</dbReference>
<dbReference type="EC" id="2.1.1.171" evidence="3"/>
<protein>
    <submittedName>
        <fullName evidence="3">16S rRNA (Guanine(966)-N(2))-methyltransferase RsmD</fullName>
        <ecNumber evidence="3">2.1.1.171</ecNumber>
    </submittedName>
</protein>
<dbReference type="InterPro" id="IPR029063">
    <property type="entry name" value="SAM-dependent_MTases_sf"/>
</dbReference>
<sequence length="176" mass="20394">MVRIHSGSLKGKKIFFPKGRLRVTQDKIRKALFDIIGKEVKAKIIADLFAGSGSLGITAVSYGAKEVHFVEKDKKVYQYLKRNINGLLNCYAYLMDVFIFLKKTDKKFDFIFLDPPYFKNYYKRTLELIKAKDLLNKKGMIVIESYKNFDFKDFGFKTIKEKIYGDTKITILGGEE</sequence>
<evidence type="ECO:0000256" key="1">
    <source>
        <dbReference type="ARBA" id="ARBA00022603"/>
    </source>
</evidence>
<gene>
    <name evidence="3" type="primary">rsmD</name>
    <name evidence="3" type="ORF">ENU74_02240</name>
</gene>
<evidence type="ECO:0000313" key="3">
    <source>
        <dbReference type="EMBL" id="HGK63404.1"/>
    </source>
</evidence>